<evidence type="ECO:0000313" key="7">
    <source>
        <dbReference type="EMBL" id="MCY1004870.1"/>
    </source>
</evidence>
<sequence>MSRFVRRALVGVALGVLVYAAAVLWVDAGRVQEAMSDYTWSMVLAALGLSSVNYLLRFLKWELCLGWLGVRDAGPGAAPELTYGRSLLVYLAGLSMSVTPGKIGEVLRSYLLRETDGVPFTRTAPVVVADRLTDLVALVVLSLVGIAEHREYLPVALVTLALVVAGVVVLGSPRLCRGLLALLGRLPKLRGLVARAEGLVDSSAAVLRLRSLAVLSVISVAGWGLECVGYWLILHGFLGVEASLALCTFLWATTTLIGALSFLPGGLGATEGSLAVLVARLAHGVTQPIALASTILIRACTLWYGEVVGGAALAVLIRRNASRQPACDEPTAAESPTA</sequence>
<keyword evidence="8" id="KW-1185">Reference proteome</keyword>
<evidence type="ECO:0000256" key="5">
    <source>
        <dbReference type="ARBA" id="ARBA00023136"/>
    </source>
</evidence>
<keyword evidence="5 6" id="KW-0472">Membrane</keyword>
<evidence type="ECO:0000256" key="2">
    <source>
        <dbReference type="ARBA" id="ARBA00022475"/>
    </source>
</evidence>
<feature type="transmembrane region" description="Helical" evidence="6">
    <location>
        <begin position="245"/>
        <end position="269"/>
    </location>
</feature>
<organism evidence="7 8">
    <name type="scientific">Nannocystis pusilla</name>
    <dbReference type="NCBI Taxonomy" id="889268"/>
    <lineage>
        <taxon>Bacteria</taxon>
        <taxon>Pseudomonadati</taxon>
        <taxon>Myxococcota</taxon>
        <taxon>Polyangia</taxon>
        <taxon>Nannocystales</taxon>
        <taxon>Nannocystaceae</taxon>
        <taxon>Nannocystis</taxon>
    </lineage>
</organism>
<accession>A0A9X3IVG4</accession>
<keyword evidence="2" id="KW-1003">Cell membrane</keyword>
<dbReference type="Pfam" id="PF03706">
    <property type="entry name" value="LPG_synthase_TM"/>
    <property type="match status" value="1"/>
</dbReference>
<feature type="transmembrane region" description="Helical" evidence="6">
    <location>
        <begin position="152"/>
        <end position="172"/>
    </location>
</feature>
<reference evidence="7" key="1">
    <citation type="submission" date="2022-11" db="EMBL/GenBank/DDBJ databases">
        <title>Minimal conservation of predation-associated metabolite biosynthetic gene clusters underscores biosynthetic potential of Myxococcota including descriptions for ten novel species: Archangium lansinium sp. nov., Myxococcus landrumus sp. nov., Nannocystis bai.</title>
        <authorList>
            <person name="Ahearne A."/>
            <person name="Stevens C."/>
            <person name="Phillips K."/>
        </authorList>
    </citation>
    <scope>NUCLEOTIDE SEQUENCE</scope>
    <source>
        <strain evidence="7">Na p29</strain>
    </source>
</reference>
<comment type="caution">
    <text evidence="7">The sequence shown here is derived from an EMBL/GenBank/DDBJ whole genome shotgun (WGS) entry which is preliminary data.</text>
</comment>
<feature type="transmembrane region" description="Helical" evidence="6">
    <location>
        <begin position="289"/>
        <end position="316"/>
    </location>
</feature>
<dbReference type="EMBL" id="JAPNKE010000002">
    <property type="protein sequence ID" value="MCY1004870.1"/>
    <property type="molecule type" value="Genomic_DNA"/>
</dbReference>
<dbReference type="Proteomes" id="UP001150924">
    <property type="component" value="Unassembled WGS sequence"/>
</dbReference>
<evidence type="ECO:0000256" key="1">
    <source>
        <dbReference type="ARBA" id="ARBA00004651"/>
    </source>
</evidence>
<dbReference type="PANTHER" id="PTHR39087:SF2">
    <property type="entry name" value="UPF0104 MEMBRANE PROTEIN MJ1595"/>
    <property type="match status" value="1"/>
</dbReference>
<dbReference type="InterPro" id="IPR022791">
    <property type="entry name" value="L-PG_synthase/AglD"/>
</dbReference>
<keyword evidence="4 6" id="KW-1133">Transmembrane helix</keyword>
<protein>
    <submittedName>
        <fullName evidence="7">Lysylphosphatidylglycerol synthase transmembrane domain-containing protein</fullName>
    </submittedName>
</protein>
<dbReference type="RefSeq" id="WP_267766482.1">
    <property type="nucleotide sequence ID" value="NZ_JAPNKE010000002.1"/>
</dbReference>
<evidence type="ECO:0000256" key="6">
    <source>
        <dbReference type="SAM" id="Phobius"/>
    </source>
</evidence>
<evidence type="ECO:0000256" key="4">
    <source>
        <dbReference type="ARBA" id="ARBA00022989"/>
    </source>
</evidence>
<keyword evidence="3 6" id="KW-0812">Transmembrane</keyword>
<dbReference type="PANTHER" id="PTHR39087">
    <property type="entry name" value="UPF0104 MEMBRANE PROTEIN MJ1595"/>
    <property type="match status" value="1"/>
</dbReference>
<evidence type="ECO:0000256" key="3">
    <source>
        <dbReference type="ARBA" id="ARBA00022692"/>
    </source>
</evidence>
<gene>
    <name evidence="7" type="ORF">OV079_04660</name>
</gene>
<name>A0A9X3IVG4_9BACT</name>
<dbReference type="AlphaFoldDB" id="A0A9X3IVG4"/>
<comment type="subcellular location">
    <subcellularLocation>
        <location evidence="1">Cell membrane</location>
        <topology evidence="1">Multi-pass membrane protein</topology>
    </subcellularLocation>
</comment>
<evidence type="ECO:0000313" key="8">
    <source>
        <dbReference type="Proteomes" id="UP001150924"/>
    </source>
</evidence>
<feature type="transmembrane region" description="Helical" evidence="6">
    <location>
        <begin position="38"/>
        <end position="56"/>
    </location>
</feature>
<proteinExistence type="predicted"/>
<dbReference type="GO" id="GO:0005886">
    <property type="term" value="C:plasma membrane"/>
    <property type="evidence" value="ECO:0007669"/>
    <property type="project" value="UniProtKB-SubCell"/>
</dbReference>
<dbReference type="NCBIfam" id="TIGR00374">
    <property type="entry name" value="flippase-like domain"/>
    <property type="match status" value="2"/>
</dbReference>
<feature type="transmembrane region" description="Helical" evidence="6">
    <location>
        <begin position="212"/>
        <end position="233"/>
    </location>
</feature>